<accession>A0A0A9AYK9</accession>
<reference evidence="1" key="1">
    <citation type="submission" date="2014-09" db="EMBL/GenBank/DDBJ databases">
        <authorList>
            <person name="Magalhaes I.L.F."/>
            <person name="Oliveira U."/>
            <person name="Santos F.R."/>
            <person name="Vidigal T.H.D.A."/>
            <person name="Brescovit A.D."/>
            <person name="Santos A.J."/>
        </authorList>
    </citation>
    <scope>NUCLEOTIDE SEQUENCE</scope>
    <source>
        <tissue evidence="1">Shoot tissue taken approximately 20 cm above the soil surface</tissue>
    </source>
</reference>
<dbReference type="AlphaFoldDB" id="A0A0A9AYK9"/>
<reference evidence="1" key="2">
    <citation type="journal article" date="2015" name="Data Brief">
        <title>Shoot transcriptome of the giant reed, Arundo donax.</title>
        <authorList>
            <person name="Barrero R.A."/>
            <person name="Guerrero F.D."/>
            <person name="Moolhuijzen P."/>
            <person name="Goolsby J.A."/>
            <person name="Tidwell J."/>
            <person name="Bellgard S.E."/>
            <person name="Bellgard M.I."/>
        </authorList>
    </citation>
    <scope>NUCLEOTIDE SEQUENCE</scope>
    <source>
        <tissue evidence="1">Shoot tissue taken approximately 20 cm above the soil surface</tissue>
    </source>
</reference>
<organism evidence="1">
    <name type="scientific">Arundo donax</name>
    <name type="common">Giant reed</name>
    <name type="synonym">Donax arundinaceus</name>
    <dbReference type="NCBI Taxonomy" id="35708"/>
    <lineage>
        <taxon>Eukaryota</taxon>
        <taxon>Viridiplantae</taxon>
        <taxon>Streptophyta</taxon>
        <taxon>Embryophyta</taxon>
        <taxon>Tracheophyta</taxon>
        <taxon>Spermatophyta</taxon>
        <taxon>Magnoliopsida</taxon>
        <taxon>Liliopsida</taxon>
        <taxon>Poales</taxon>
        <taxon>Poaceae</taxon>
        <taxon>PACMAD clade</taxon>
        <taxon>Arundinoideae</taxon>
        <taxon>Arundineae</taxon>
        <taxon>Arundo</taxon>
    </lineage>
</organism>
<name>A0A0A9AYK9_ARUDO</name>
<dbReference type="EMBL" id="GBRH01241046">
    <property type="protein sequence ID" value="JAD56849.1"/>
    <property type="molecule type" value="Transcribed_RNA"/>
</dbReference>
<protein>
    <submittedName>
        <fullName evidence="1">Uncharacterized protein</fullName>
    </submittedName>
</protein>
<evidence type="ECO:0000313" key="1">
    <source>
        <dbReference type="EMBL" id="JAD56849.1"/>
    </source>
</evidence>
<sequence>MFPPSWHCNAARLWHLHNRFGALTLSFAWKID</sequence>
<proteinExistence type="predicted"/>